<evidence type="ECO:0000313" key="1">
    <source>
        <dbReference type="EMBL" id="RCW42557.1"/>
    </source>
</evidence>
<dbReference type="AlphaFoldDB" id="A0A368VQ01"/>
<dbReference type="Proteomes" id="UP000252415">
    <property type="component" value="Unassembled WGS sequence"/>
</dbReference>
<protein>
    <submittedName>
        <fullName evidence="1">Uncharacterized protein DUF1292</fullName>
    </submittedName>
</protein>
<organism evidence="1 2">
    <name type="scientific">Paenibacillus prosopidis</name>
    <dbReference type="NCBI Taxonomy" id="630520"/>
    <lineage>
        <taxon>Bacteria</taxon>
        <taxon>Bacillati</taxon>
        <taxon>Bacillota</taxon>
        <taxon>Bacilli</taxon>
        <taxon>Bacillales</taxon>
        <taxon>Paenibacillaceae</taxon>
        <taxon>Paenibacillus</taxon>
    </lineage>
</organism>
<name>A0A368VQ01_9BACL</name>
<dbReference type="InterPro" id="IPR009711">
    <property type="entry name" value="UPF0473"/>
</dbReference>
<keyword evidence="2" id="KW-1185">Reference proteome</keyword>
<comment type="caution">
    <text evidence="1">The sequence shown here is derived from an EMBL/GenBank/DDBJ whole genome shotgun (WGS) entry which is preliminary data.</text>
</comment>
<dbReference type="RefSeq" id="WP_114382765.1">
    <property type="nucleotide sequence ID" value="NZ_QPJD01000016.1"/>
</dbReference>
<gene>
    <name evidence="1" type="ORF">DFP97_116119</name>
</gene>
<reference evidence="1 2" key="1">
    <citation type="submission" date="2018-07" db="EMBL/GenBank/DDBJ databases">
        <title>Genomic Encyclopedia of Type Strains, Phase III (KMG-III): the genomes of soil and plant-associated and newly described type strains.</title>
        <authorList>
            <person name="Whitman W."/>
        </authorList>
    </citation>
    <scope>NUCLEOTIDE SEQUENCE [LARGE SCALE GENOMIC DNA]</scope>
    <source>
        <strain evidence="1 2">CECT 7506</strain>
    </source>
</reference>
<dbReference type="Pfam" id="PF06949">
    <property type="entry name" value="DUF1292"/>
    <property type="match status" value="1"/>
</dbReference>
<dbReference type="EMBL" id="QPJD01000016">
    <property type="protein sequence ID" value="RCW42557.1"/>
    <property type="molecule type" value="Genomic_DNA"/>
</dbReference>
<proteinExistence type="predicted"/>
<evidence type="ECO:0000313" key="2">
    <source>
        <dbReference type="Proteomes" id="UP000252415"/>
    </source>
</evidence>
<accession>A0A368VQ01</accession>
<sequence>MSGTEHASPKTLNSLKNAFGNDIELVADDGGVEVYFIKAEFQLGDRVYAALQSEAMRSEDEVELFRVIQADGEPQLETIEDDEEWEAASEAYDDLLFADDERP</sequence>
<dbReference type="OrthoDB" id="2990381at2"/>